<dbReference type="InterPro" id="IPR006162">
    <property type="entry name" value="Ppantetheine_attach_site"/>
</dbReference>
<evidence type="ECO:0000256" key="3">
    <source>
        <dbReference type="ARBA" id="ARBA00022553"/>
    </source>
</evidence>
<comment type="cofactor">
    <cofactor evidence="1">
        <name>pantetheine 4'-phosphate</name>
        <dbReference type="ChEBI" id="CHEBI:47942"/>
    </cofactor>
</comment>
<dbReference type="EMBL" id="JBHSIS010000020">
    <property type="protein sequence ID" value="MFC4857842.1"/>
    <property type="molecule type" value="Genomic_DNA"/>
</dbReference>
<dbReference type="Pfam" id="PF00550">
    <property type="entry name" value="PP-binding"/>
    <property type="match status" value="2"/>
</dbReference>
<evidence type="ECO:0000259" key="4">
    <source>
        <dbReference type="PROSITE" id="PS50075"/>
    </source>
</evidence>
<name>A0ABV9S820_9PSEU</name>
<dbReference type="CDD" id="cd19531">
    <property type="entry name" value="LCL_NRPS-like"/>
    <property type="match status" value="1"/>
</dbReference>
<dbReference type="Gene3D" id="3.30.559.10">
    <property type="entry name" value="Chloramphenicol acetyltransferase-like domain"/>
    <property type="match status" value="1"/>
</dbReference>
<organism evidence="5 6">
    <name type="scientific">Actinophytocola glycyrrhizae</name>
    <dbReference type="NCBI Taxonomy" id="2044873"/>
    <lineage>
        <taxon>Bacteria</taxon>
        <taxon>Bacillati</taxon>
        <taxon>Actinomycetota</taxon>
        <taxon>Actinomycetes</taxon>
        <taxon>Pseudonocardiales</taxon>
        <taxon>Pseudonocardiaceae</taxon>
    </lineage>
</organism>
<dbReference type="Gene3D" id="3.30.559.30">
    <property type="entry name" value="Nonribosomal peptide synthetase, condensation domain"/>
    <property type="match status" value="1"/>
</dbReference>
<dbReference type="SUPFAM" id="SSF47336">
    <property type="entry name" value="ACP-like"/>
    <property type="match status" value="2"/>
</dbReference>
<evidence type="ECO:0000256" key="2">
    <source>
        <dbReference type="ARBA" id="ARBA00022450"/>
    </source>
</evidence>
<dbReference type="InterPro" id="IPR042099">
    <property type="entry name" value="ANL_N_sf"/>
</dbReference>
<keyword evidence="3" id="KW-0597">Phosphoprotein</keyword>
<dbReference type="RefSeq" id="WP_378059877.1">
    <property type="nucleotide sequence ID" value="NZ_JBHSIS010000020.1"/>
</dbReference>
<sequence length="1149" mass="122197">MTPPQTGIGDLVLAQARRTPDAVAVTQWDRALSYRELAGRAAALAADLRASGAGRGRTVGVLVDRRPELVVAVLGVLLSGAAYVPLDPSSPRRRLADIAADAGVVAVVTDEPAPPLPGVPACPVPERTEEPVAGVARPGDLAHVIYTSGSTGRPKGVLTTHGNIVAFATRCAALTGVGAGTRVLGFSSPAFDAFSFDVFLPLLTGGTVALVGSADRADPARLERFVAWHRVDWGFITPAVLRVLDPGRVPGWRTVLVGGEVVEPELVARWTGQARTVWHVYGPTETTVIVLADRVDGAADPAVAEPLPLGRAMPGHRAHVVDENLVPVPQGEPGELLVGGDGVALGYLNRPGLTAGMFVPDPSGGPGARLYRTGDVVRELPDGRIVYLGRRDGQVKIRGQRIELAEIEAVLREHPDVDEVVVEVLPAAAGPELVAFVGGRERLTGDAAREWCAQRLTPAMVPARVVRRDVLPVNPTTGKIDRARLRADTAPAAPVQDSGHDGGVDLAAIWQRVLGGPRPGPDADFFAAGGHSIAAMRVVAAVREELRRDLRAVDVFEGRTLAGIAERVERAAPLPSPDLPTGNPPTLAPSQRRMWFLDRLAPDSAAYNIAFAERLRGPLDVAALRAALAAVADRHEVLRWRVRDERGTPVAHLVPPGEVPLPVVDVTEQDLPARLGADAATPIDLATGPVWRAVLHRLGPDDHVLGLVLHHAVADGWSQAVLYRDLAAAYAGEPRPALPAGYADYAAWRGTRDARSGEADRDWWREHLSGAPATVDLPRDRPRPPVQTYAGRTASAPFPAELDTAVRALGTDLGATPSLVLLAAFGELLRRLTGRPDNVVGVVVADRAEPAFADLVGFFVDIVPVRLRTGSHTGFAELVRACRGEFLDATAHPAAPLEQIVRDAGVPRDPSRSPLVQVLFNVFNFAQPRLVLPGVHAEPVPVPIPGSPFDLTVYLVERDGRFCLDLVYNPDLFDAARIDALLADYLRLLGALAGEREAAVASVAADCPGARWCVPPAAEPAPVRAAPAQAHRGARLSTPTEHAVAAIWCEVIGLDAVGPLDNFFDVGGHSLMMVTVQALLAERLHREVSVVDLFHFPNIRVLAAHLDGATRDEDVQLTEAAQRAAARRDSARRRAMARTVVRAAEQEID</sequence>
<comment type="caution">
    <text evidence="5">The sequence shown here is derived from an EMBL/GenBank/DDBJ whole genome shotgun (WGS) entry which is preliminary data.</text>
</comment>
<dbReference type="Pfam" id="PF13193">
    <property type="entry name" value="AMP-binding_C"/>
    <property type="match status" value="1"/>
</dbReference>
<dbReference type="InterPro" id="IPR001242">
    <property type="entry name" value="Condensation_dom"/>
</dbReference>
<dbReference type="Gene3D" id="3.40.50.12780">
    <property type="entry name" value="N-terminal domain of ligase-like"/>
    <property type="match status" value="1"/>
</dbReference>
<protein>
    <submittedName>
        <fullName evidence="5">Amino acid adenylation domain-containing protein</fullName>
    </submittedName>
</protein>
<dbReference type="Pfam" id="PF00668">
    <property type="entry name" value="Condensation"/>
    <property type="match status" value="1"/>
</dbReference>
<dbReference type="InterPro" id="IPR009081">
    <property type="entry name" value="PP-bd_ACP"/>
</dbReference>
<dbReference type="InterPro" id="IPR025110">
    <property type="entry name" value="AMP-bd_C"/>
</dbReference>
<dbReference type="InterPro" id="IPR045851">
    <property type="entry name" value="AMP-bd_C_sf"/>
</dbReference>
<evidence type="ECO:0000256" key="1">
    <source>
        <dbReference type="ARBA" id="ARBA00001957"/>
    </source>
</evidence>
<dbReference type="CDD" id="cd05930">
    <property type="entry name" value="A_NRPS"/>
    <property type="match status" value="1"/>
</dbReference>
<gene>
    <name evidence="5" type="ORF">ACFPCV_30445</name>
</gene>
<proteinExistence type="predicted"/>
<feature type="domain" description="Carrier" evidence="4">
    <location>
        <begin position="1035"/>
        <end position="1110"/>
    </location>
</feature>
<dbReference type="InterPro" id="IPR036736">
    <property type="entry name" value="ACP-like_sf"/>
</dbReference>
<dbReference type="InterPro" id="IPR000873">
    <property type="entry name" value="AMP-dep_synth/lig_dom"/>
</dbReference>
<dbReference type="PANTHER" id="PTHR45527:SF1">
    <property type="entry name" value="FATTY ACID SYNTHASE"/>
    <property type="match status" value="1"/>
</dbReference>
<dbReference type="Pfam" id="PF00501">
    <property type="entry name" value="AMP-binding"/>
    <property type="match status" value="1"/>
</dbReference>
<dbReference type="InterPro" id="IPR020806">
    <property type="entry name" value="PKS_PP-bd"/>
</dbReference>
<dbReference type="PROSITE" id="PS00455">
    <property type="entry name" value="AMP_BINDING"/>
    <property type="match status" value="1"/>
</dbReference>
<dbReference type="SMART" id="SM00823">
    <property type="entry name" value="PKS_PP"/>
    <property type="match status" value="2"/>
</dbReference>
<dbReference type="PROSITE" id="PS00012">
    <property type="entry name" value="PHOSPHOPANTETHEINE"/>
    <property type="match status" value="1"/>
</dbReference>
<dbReference type="NCBIfam" id="TIGR01733">
    <property type="entry name" value="AA-adenyl-dom"/>
    <property type="match status" value="1"/>
</dbReference>
<feature type="domain" description="Carrier" evidence="4">
    <location>
        <begin position="497"/>
        <end position="572"/>
    </location>
</feature>
<dbReference type="Gene3D" id="1.10.1200.10">
    <property type="entry name" value="ACP-like"/>
    <property type="match status" value="2"/>
</dbReference>
<dbReference type="SUPFAM" id="SSF56801">
    <property type="entry name" value="Acetyl-CoA synthetase-like"/>
    <property type="match status" value="1"/>
</dbReference>
<dbReference type="SUPFAM" id="SSF52777">
    <property type="entry name" value="CoA-dependent acyltransferases"/>
    <property type="match status" value="2"/>
</dbReference>
<dbReference type="PANTHER" id="PTHR45527">
    <property type="entry name" value="NONRIBOSOMAL PEPTIDE SYNTHETASE"/>
    <property type="match status" value="1"/>
</dbReference>
<dbReference type="PROSITE" id="PS50075">
    <property type="entry name" value="CARRIER"/>
    <property type="match status" value="2"/>
</dbReference>
<accession>A0ABV9S820</accession>
<dbReference type="InterPro" id="IPR023213">
    <property type="entry name" value="CAT-like_dom_sf"/>
</dbReference>
<evidence type="ECO:0000313" key="5">
    <source>
        <dbReference type="EMBL" id="MFC4857842.1"/>
    </source>
</evidence>
<evidence type="ECO:0000313" key="6">
    <source>
        <dbReference type="Proteomes" id="UP001595859"/>
    </source>
</evidence>
<dbReference type="InterPro" id="IPR020845">
    <property type="entry name" value="AMP-binding_CS"/>
</dbReference>
<dbReference type="InterPro" id="IPR010071">
    <property type="entry name" value="AA_adenyl_dom"/>
</dbReference>
<dbReference type="Proteomes" id="UP001595859">
    <property type="component" value="Unassembled WGS sequence"/>
</dbReference>
<keyword evidence="2" id="KW-0596">Phosphopantetheine</keyword>
<keyword evidence="6" id="KW-1185">Reference proteome</keyword>
<reference evidence="6" key="1">
    <citation type="journal article" date="2019" name="Int. J. Syst. Evol. Microbiol.">
        <title>The Global Catalogue of Microorganisms (GCM) 10K type strain sequencing project: providing services to taxonomists for standard genome sequencing and annotation.</title>
        <authorList>
            <consortium name="The Broad Institute Genomics Platform"/>
            <consortium name="The Broad Institute Genome Sequencing Center for Infectious Disease"/>
            <person name="Wu L."/>
            <person name="Ma J."/>
        </authorList>
    </citation>
    <scope>NUCLEOTIDE SEQUENCE [LARGE SCALE GENOMIC DNA]</scope>
    <source>
        <strain evidence="6">ZS-22-S1</strain>
    </source>
</reference>
<dbReference type="Gene3D" id="3.30.300.30">
    <property type="match status" value="1"/>
</dbReference>